<evidence type="ECO:0000313" key="3">
    <source>
        <dbReference type="Proteomes" id="UP000424468"/>
    </source>
</evidence>
<gene>
    <name evidence="2" type="ORF">STABA_v1c07280</name>
</gene>
<dbReference type="KEGG" id="stab:STABA_v1c07280"/>
<name>A0A6I6CDN0_9MOLU</name>
<keyword evidence="1" id="KW-1133">Transmembrane helix</keyword>
<dbReference type="EMBL" id="CP046276">
    <property type="protein sequence ID" value="QGS52084.1"/>
    <property type="molecule type" value="Genomic_DNA"/>
</dbReference>
<dbReference type="RefSeq" id="WP_156006688.1">
    <property type="nucleotide sequence ID" value="NZ_CP046276.1"/>
</dbReference>
<protein>
    <submittedName>
        <fullName evidence="2">Uncharacterized protein</fullName>
    </submittedName>
</protein>
<sequence>MQKFKDFFTTKVKLKLIIFPIVFSVYFLFSLLMVIPGVGIESLRFINSIHKQIGEVMPKGVFVVDGKDVSYDLVMENVIKKAYTSDSISTLNSYETENYSQKRSDYEKFSNEWYETRWAKVRDEKGDVDLYDLGEDLIKFDKAVSTKFLSFGYVNSGIQWMFKNGGIKEIFSSSIRNDLLRNQTIIDQDVYESKLQASDPGISGIDVSASLGTLLVNNKIWYLNKQIENIKFGMNVMGHNIFKDKTLDESKMPKQKVETSELYVPFFTSTLDNLRAGVVFFLILLIVVIPCFTYTLTMLIINKKRGNS</sequence>
<evidence type="ECO:0000313" key="2">
    <source>
        <dbReference type="EMBL" id="QGS52084.1"/>
    </source>
</evidence>
<keyword evidence="1" id="KW-0472">Membrane</keyword>
<keyword evidence="1" id="KW-0812">Transmembrane</keyword>
<evidence type="ECO:0000256" key="1">
    <source>
        <dbReference type="SAM" id="Phobius"/>
    </source>
</evidence>
<reference evidence="2 3" key="1">
    <citation type="submission" date="2019-11" db="EMBL/GenBank/DDBJ databases">
        <title>Complete genome sequence of Spiroplasma tabanidicola TAUS-1 (DSM 22603).</title>
        <authorList>
            <person name="Huang C.-T."/>
            <person name="Lin Y.-C."/>
            <person name="Kuo C.-H."/>
        </authorList>
    </citation>
    <scope>NUCLEOTIDE SEQUENCE [LARGE SCALE GENOMIC DNA]</scope>
    <source>
        <strain evidence="2 3">TAUS-1</strain>
    </source>
</reference>
<dbReference type="Proteomes" id="UP000424468">
    <property type="component" value="Chromosome"/>
</dbReference>
<proteinExistence type="predicted"/>
<accession>A0A6I6CDN0</accession>
<feature type="transmembrane region" description="Helical" evidence="1">
    <location>
        <begin position="278"/>
        <end position="301"/>
    </location>
</feature>
<feature type="transmembrane region" description="Helical" evidence="1">
    <location>
        <begin position="12"/>
        <end position="35"/>
    </location>
</feature>
<dbReference type="OrthoDB" id="390308at2"/>
<organism evidence="2 3">
    <name type="scientific">Spiroplasma tabanidicola</name>
    <dbReference type="NCBI Taxonomy" id="324079"/>
    <lineage>
        <taxon>Bacteria</taxon>
        <taxon>Bacillati</taxon>
        <taxon>Mycoplasmatota</taxon>
        <taxon>Mollicutes</taxon>
        <taxon>Entomoplasmatales</taxon>
        <taxon>Spiroplasmataceae</taxon>
        <taxon>Spiroplasma</taxon>
    </lineage>
</organism>
<dbReference type="AlphaFoldDB" id="A0A6I6CDN0"/>
<keyword evidence="3" id="KW-1185">Reference proteome</keyword>